<evidence type="ECO:0000313" key="2">
    <source>
        <dbReference type="Proteomes" id="UP000244441"/>
    </source>
</evidence>
<keyword evidence="1" id="KW-0614">Plasmid</keyword>
<keyword evidence="2" id="KW-1185">Reference proteome</keyword>
<geneLocation type="plasmid" evidence="1">
    <name>unnamed1</name>
</geneLocation>
<proteinExistence type="predicted"/>
<dbReference type="EMBL" id="CP026605">
    <property type="protein sequence ID" value="AWB69207.1"/>
    <property type="molecule type" value="Genomic_DNA"/>
</dbReference>
<gene>
    <name evidence="1" type="ORF">C2869_22150</name>
</gene>
<evidence type="ECO:0000313" key="1">
    <source>
        <dbReference type="EMBL" id="AWB69207.1"/>
    </source>
</evidence>
<organism evidence="1 2">
    <name type="scientific">Saccharobesus litoralis</name>
    <dbReference type="NCBI Taxonomy" id="2172099"/>
    <lineage>
        <taxon>Bacteria</taxon>
        <taxon>Pseudomonadati</taxon>
        <taxon>Pseudomonadota</taxon>
        <taxon>Gammaproteobacteria</taxon>
        <taxon>Alteromonadales</taxon>
        <taxon>Alteromonadaceae</taxon>
        <taxon>Saccharobesus</taxon>
    </lineage>
</organism>
<sequence length="66" mass="7571">MFTLFNLHWDDNLIYHQLHQPNIKSTATGGRLGVVKSPPNSIFIDSPIKFKCKLITNVELMLTFLI</sequence>
<protein>
    <submittedName>
        <fullName evidence="1">Uncharacterized protein</fullName>
    </submittedName>
</protein>
<name>A0A2S0VYA6_9ALTE</name>
<reference evidence="1 2" key="1">
    <citation type="submission" date="2018-01" db="EMBL/GenBank/DDBJ databases">
        <title>Genome sequence of a Cantenovulum-like bacteria.</title>
        <authorList>
            <person name="Tan W.R."/>
            <person name="Lau N.-S."/>
            <person name="Go F."/>
            <person name="Amirul A.-A.A."/>
        </authorList>
    </citation>
    <scope>NUCLEOTIDE SEQUENCE [LARGE SCALE GENOMIC DNA]</scope>
    <source>
        <strain evidence="1 2">CCB-QB4</strain>
        <plasmid evidence="2">Plasmid unnamed1</plasmid>
    </source>
</reference>
<dbReference type="Proteomes" id="UP000244441">
    <property type="component" value="Plasmid unnamed1"/>
</dbReference>
<accession>A0A2S0VYA6</accession>
<dbReference type="KEGG" id="cate:C2869_22150"/>
<dbReference type="AlphaFoldDB" id="A0A2S0VYA6"/>